<dbReference type="GO" id="GO:0000271">
    <property type="term" value="P:polysaccharide biosynthetic process"/>
    <property type="evidence" value="ECO:0007669"/>
    <property type="project" value="InterPro"/>
</dbReference>
<dbReference type="Proteomes" id="UP001240236">
    <property type="component" value="Unassembled WGS sequence"/>
</dbReference>
<evidence type="ECO:0000256" key="7">
    <source>
        <dbReference type="SAM" id="Phobius"/>
    </source>
</evidence>
<evidence type="ECO:0000313" key="10">
    <source>
        <dbReference type="Proteomes" id="UP001240236"/>
    </source>
</evidence>
<evidence type="ECO:0000256" key="2">
    <source>
        <dbReference type="ARBA" id="ARBA00009399"/>
    </source>
</evidence>
<dbReference type="InterPro" id="IPR007267">
    <property type="entry name" value="GtrA_DPMS_TM"/>
</dbReference>
<evidence type="ECO:0000256" key="3">
    <source>
        <dbReference type="ARBA" id="ARBA00022692"/>
    </source>
</evidence>
<evidence type="ECO:0000256" key="4">
    <source>
        <dbReference type="ARBA" id="ARBA00022989"/>
    </source>
</evidence>
<comment type="subcellular location">
    <subcellularLocation>
        <location evidence="1">Membrane</location>
        <topology evidence="1">Multi-pass membrane protein</topology>
    </subcellularLocation>
</comment>
<comment type="similarity">
    <text evidence="2">Belongs to the GtrA family.</text>
</comment>
<name>A0AAE3W438_9ACTN</name>
<keyword evidence="3 7" id="KW-0812">Transmembrane</keyword>
<evidence type="ECO:0000256" key="6">
    <source>
        <dbReference type="SAM" id="MobiDB-lite"/>
    </source>
</evidence>
<feature type="transmembrane region" description="Helical" evidence="7">
    <location>
        <begin position="86"/>
        <end position="105"/>
    </location>
</feature>
<feature type="transmembrane region" description="Helical" evidence="7">
    <location>
        <begin position="49"/>
        <end position="66"/>
    </location>
</feature>
<accession>A0AAE3W438</accession>
<dbReference type="RefSeq" id="WP_307243109.1">
    <property type="nucleotide sequence ID" value="NZ_JAUSUZ010000001.1"/>
</dbReference>
<feature type="domain" description="GtrA/DPMS transmembrane" evidence="8">
    <location>
        <begin position="20"/>
        <end position="141"/>
    </location>
</feature>
<evidence type="ECO:0000256" key="1">
    <source>
        <dbReference type="ARBA" id="ARBA00004141"/>
    </source>
</evidence>
<dbReference type="InterPro" id="IPR051401">
    <property type="entry name" value="GtrA_CellWall_Glycosyl"/>
</dbReference>
<feature type="region of interest" description="Disordered" evidence="6">
    <location>
        <begin position="174"/>
        <end position="212"/>
    </location>
</feature>
<dbReference type="AlphaFoldDB" id="A0AAE3W438"/>
<feature type="transmembrane region" description="Helical" evidence="7">
    <location>
        <begin position="111"/>
        <end position="134"/>
    </location>
</feature>
<keyword evidence="10" id="KW-1185">Reference proteome</keyword>
<dbReference type="PANTHER" id="PTHR38459:SF1">
    <property type="entry name" value="PROPHAGE BACTOPRENOL-LINKED GLUCOSE TRANSLOCASE HOMOLOG"/>
    <property type="match status" value="1"/>
</dbReference>
<reference evidence="9 10" key="1">
    <citation type="submission" date="2023-07" db="EMBL/GenBank/DDBJ databases">
        <title>Sequencing the genomes of 1000 actinobacteria strains.</title>
        <authorList>
            <person name="Klenk H.-P."/>
        </authorList>
    </citation>
    <scope>NUCLEOTIDE SEQUENCE [LARGE SCALE GENOMIC DNA]</scope>
    <source>
        <strain evidence="9 10">DSM 44709</strain>
    </source>
</reference>
<organism evidence="9 10">
    <name type="scientific">Catenuloplanes indicus</name>
    <dbReference type="NCBI Taxonomy" id="137267"/>
    <lineage>
        <taxon>Bacteria</taxon>
        <taxon>Bacillati</taxon>
        <taxon>Actinomycetota</taxon>
        <taxon>Actinomycetes</taxon>
        <taxon>Micromonosporales</taxon>
        <taxon>Micromonosporaceae</taxon>
        <taxon>Catenuloplanes</taxon>
    </lineage>
</organism>
<evidence type="ECO:0000259" key="8">
    <source>
        <dbReference type="Pfam" id="PF04138"/>
    </source>
</evidence>
<protein>
    <submittedName>
        <fullName evidence="9">Flippase GtrA</fullName>
    </submittedName>
</protein>
<dbReference type="GO" id="GO:0005886">
    <property type="term" value="C:plasma membrane"/>
    <property type="evidence" value="ECO:0007669"/>
    <property type="project" value="TreeGrafter"/>
</dbReference>
<feature type="transmembrane region" description="Helical" evidence="7">
    <location>
        <begin position="21"/>
        <end position="43"/>
    </location>
</feature>
<dbReference type="Pfam" id="PF04138">
    <property type="entry name" value="GtrA_DPMS_TM"/>
    <property type="match status" value="1"/>
</dbReference>
<dbReference type="PANTHER" id="PTHR38459">
    <property type="entry name" value="PROPHAGE BACTOPRENOL-LINKED GLUCOSE TRANSLOCASE HOMOLOG"/>
    <property type="match status" value="1"/>
</dbReference>
<sequence length="212" mass="23575">MRLLRLLPERWQKLIREAAKFGIVGGVNFGINFAIFNILILTVMRGGELKANIIATVIATTTSYLMNRHWTYRDRPKSSMRREYVLFFFFNGVALGIELGVLAGFKYGLGLHTVLALNIAKFGGQVFGTLFRFWSYRTFVFRRVPAGKVDHLHIEDIDPHAMADLDLTAELAEHSTHQDADGSAEGRPNGVAAVAPQQRTADSSTPVPNPTS</sequence>
<keyword evidence="4 7" id="KW-1133">Transmembrane helix</keyword>
<dbReference type="EMBL" id="JAUSUZ010000001">
    <property type="protein sequence ID" value="MDQ0368512.1"/>
    <property type="molecule type" value="Genomic_DNA"/>
</dbReference>
<feature type="compositionally biased region" description="Polar residues" evidence="6">
    <location>
        <begin position="197"/>
        <end position="206"/>
    </location>
</feature>
<comment type="caution">
    <text evidence="9">The sequence shown here is derived from an EMBL/GenBank/DDBJ whole genome shotgun (WGS) entry which is preliminary data.</text>
</comment>
<gene>
    <name evidence="9" type="ORF">J2S42_005181</name>
</gene>
<evidence type="ECO:0000256" key="5">
    <source>
        <dbReference type="ARBA" id="ARBA00023136"/>
    </source>
</evidence>
<proteinExistence type="inferred from homology"/>
<evidence type="ECO:0000313" key="9">
    <source>
        <dbReference type="EMBL" id="MDQ0368512.1"/>
    </source>
</evidence>
<keyword evidence="5 7" id="KW-0472">Membrane</keyword>